<keyword evidence="1" id="KW-0378">Hydrolase</keyword>
<evidence type="ECO:0000259" key="2">
    <source>
        <dbReference type="Pfam" id="PF00857"/>
    </source>
</evidence>
<dbReference type="Proteomes" id="UP001064879">
    <property type="component" value="Chromosome"/>
</dbReference>
<evidence type="ECO:0000256" key="1">
    <source>
        <dbReference type="ARBA" id="ARBA00022801"/>
    </source>
</evidence>
<evidence type="ECO:0000313" key="4">
    <source>
        <dbReference type="Proteomes" id="UP001064879"/>
    </source>
</evidence>
<evidence type="ECO:0000313" key="3">
    <source>
        <dbReference type="EMBL" id="UVI35226.1"/>
    </source>
</evidence>
<dbReference type="SUPFAM" id="SSF52499">
    <property type="entry name" value="Isochorismatase-like hydrolases"/>
    <property type="match status" value="1"/>
</dbReference>
<reference evidence="3" key="1">
    <citation type="submission" date="2022-03" db="EMBL/GenBank/DDBJ databases">
        <title>Brevibacterium spongiae sp. nov., isolated from marine sponge.</title>
        <authorList>
            <person name="Li Z."/>
            <person name="Zhang M."/>
        </authorList>
    </citation>
    <scope>NUCLEOTIDE SEQUENCE</scope>
    <source>
        <strain evidence="3">WHS-Z9</strain>
    </source>
</reference>
<dbReference type="PANTHER" id="PTHR43540:SF6">
    <property type="entry name" value="ISOCHORISMATASE-LIKE DOMAIN-CONTAINING PROTEIN"/>
    <property type="match status" value="1"/>
</dbReference>
<dbReference type="Gene3D" id="3.40.50.850">
    <property type="entry name" value="Isochorismatase-like"/>
    <property type="match status" value="1"/>
</dbReference>
<gene>
    <name evidence="3" type="ORF">L1F31_14030</name>
</gene>
<proteinExistence type="predicted"/>
<dbReference type="InterPro" id="IPR000868">
    <property type="entry name" value="Isochorismatase-like_dom"/>
</dbReference>
<accession>A0ABY5SQ89</accession>
<dbReference type="InterPro" id="IPR050272">
    <property type="entry name" value="Isochorismatase-like_hydrls"/>
</dbReference>
<dbReference type="EMBL" id="CP093443">
    <property type="protein sequence ID" value="UVI35226.1"/>
    <property type="molecule type" value="Genomic_DNA"/>
</dbReference>
<dbReference type="InterPro" id="IPR036380">
    <property type="entry name" value="Isochorismatase-like_sf"/>
</dbReference>
<dbReference type="RefSeq" id="WP_265417895.1">
    <property type="nucleotide sequence ID" value="NZ_CP093443.1"/>
</dbReference>
<dbReference type="Pfam" id="PF00857">
    <property type="entry name" value="Isochorismatase"/>
    <property type="match status" value="1"/>
</dbReference>
<name>A0ABY5SQ89_9MICO</name>
<protein>
    <submittedName>
        <fullName evidence="3">Isochorismatase family protein</fullName>
    </submittedName>
</protein>
<keyword evidence="4" id="KW-1185">Reference proteome</keyword>
<feature type="domain" description="Isochorismatase-like" evidence="2">
    <location>
        <begin position="7"/>
        <end position="183"/>
    </location>
</feature>
<organism evidence="3 4">
    <name type="scientific">Brevibacterium spongiae</name>
    <dbReference type="NCBI Taxonomy" id="2909672"/>
    <lineage>
        <taxon>Bacteria</taxon>
        <taxon>Bacillati</taxon>
        <taxon>Actinomycetota</taxon>
        <taxon>Actinomycetes</taxon>
        <taxon>Micrococcales</taxon>
        <taxon>Brevibacteriaceae</taxon>
        <taxon>Brevibacterium</taxon>
    </lineage>
</organism>
<dbReference type="PANTHER" id="PTHR43540">
    <property type="entry name" value="PEROXYUREIDOACRYLATE/UREIDOACRYLATE AMIDOHYDROLASE-RELATED"/>
    <property type="match status" value="1"/>
</dbReference>
<sequence>MTVPQRALVLVDVQQDYFEDSPLVIQYPNREDSLAKITEAIDAAAAADVPVIMVQHTSGSGAPVFNPDSSGFDVRPEIKERRQDSWKSVVKQFGSVYADTDVAQWLREQNVDTVTLVGFMTNNCILASAVEGEGLGFTTEVLRDATGAINISNDAGFADAETVHSTLMTVLNSNFAAVATTQDWTAALGAGEALPKSDLGSSAVAGAQEAARNVA</sequence>